<feature type="active site" evidence="2">
    <location>
        <position position="154"/>
    </location>
</feature>
<dbReference type="GO" id="GO:0006508">
    <property type="term" value="P:proteolysis"/>
    <property type="evidence" value="ECO:0007669"/>
    <property type="project" value="InterPro"/>
</dbReference>
<evidence type="ECO:0000256" key="3">
    <source>
        <dbReference type="PIRSR" id="PIRSR601461-2"/>
    </source>
</evidence>
<dbReference type="PANTHER" id="PTHR47966:SF65">
    <property type="entry name" value="ASPARTIC-TYPE ENDOPEPTIDASE"/>
    <property type="match status" value="1"/>
</dbReference>
<dbReference type="PANTHER" id="PTHR47966">
    <property type="entry name" value="BETA-SITE APP-CLEAVING ENZYME, ISOFORM A-RELATED"/>
    <property type="match status" value="1"/>
</dbReference>
<name>A0A8K0WLY5_9HYPO</name>
<proteinExistence type="inferred from homology"/>
<dbReference type="EMBL" id="JAGPNK010000016">
    <property type="protein sequence ID" value="KAH7308001.1"/>
    <property type="molecule type" value="Genomic_DNA"/>
</dbReference>
<evidence type="ECO:0000256" key="1">
    <source>
        <dbReference type="ARBA" id="ARBA00007447"/>
    </source>
</evidence>
<evidence type="ECO:0000313" key="7">
    <source>
        <dbReference type="Proteomes" id="UP000813444"/>
    </source>
</evidence>
<keyword evidence="4" id="KW-0732">Signal</keyword>
<dbReference type="InterPro" id="IPR001461">
    <property type="entry name" value="Aspartic_peptidase_A1"/>
</dbReference>
<dbReference type="InterPro" id="IPR021109">
    <property type="entry name" value="Peptidase_aspartic_dom_sf"/>
</dbReference>
<keyword evidence="3" id="KW-1015">Disulfide bond</keyword>
<dbReference type="PROSITE" id="PS51767">
    <property type="entry name" value="PEPTIDASE_A1"/>
    <property type="match status" value="1"/>
</dbReference>
<evidence type="ECO:0000313" key="6">
    <source>
        <dbReference type="EMBL" id="KAH7308001.1"/>
    </source>
</evidence>
<dbReference type="OrthoDB" id="771136at2759"/>
<gene>
    <name evidence="6" type="ORF">B0I35DRAFT_101626</name>
</gene>
<evidence type="ECO:0000256" key="2">
    <source>
        <dbReference type="PIRSR" id="PIRSR601461-1"/>
    </source>
</evidence>
<organism evidence="6 7">
    <name type="scientific">Stachybotrys elegans</name>
    <dbReference type="NCBI Taxonomy" id="80388"/>
    <lineage>
        <taxon>Eukaryota</taxon>
        <taxon>Fungi</taxon>
        <taxon>Dikarya</taxon>
        <taxon>Ascomycota</taxon>
        <taxon>Pezizomycotina</taxon>
        <taxon>Sordariomycetes</taxon>
        <taxon>Hypocreomycetidae</taxon>
        <taxon>Hypocreales</taxon>
        <taxon>Stachybotryaceae</taxon>
        <taxon>Stachybotrys</taxon>
    </lineage>
</organism>
<reference evidence="6" key="1">
    <citation type="journal article" date="2021" name="Nat. Commun.">
        <title>Genetic determinants of endophytism in the Arabidopsis root mycobiome.</title>
        <authorList>
            <person name="Mesny F."/>
            <person name="Miyauchi S."/>
            <person name="Thiergart T."/>
            <person name="Pickel B."/>
            <person name="Atanasova L."/>
            <person name="Karlsson M."/>
            <person name="Huettel B."/>
            <person name="Barry K.W."/>
            <person name="Haridas S."/>
            <person name="Chen C."/>
            <person name="Bauer D."/>
            <person name="Andreopoulos W."/>
            <person name="Pangilinan J."/>
            <person name="LaButti K."/>
            <person name="Riley R."/>
            <person name="Lipzen A."/>
            <person name="Clum A."/>
            <person name="Drula E."/>
            <person name="Henrissat B."/>
            <person name="Kohler A."/>
            <person name="Grigoriev I.V."/>
            <person name="Martin F.M."/>
            <person name="Hacquard S."/>
        </authorList>
    </citation>
    <scope>NUCLEOTIDE SEQUENCE</scope>
    <source>
        <strain evidence="6">MPI-CAGE-CH-0235</strain>
    </source>
</reference>
<dbReference type="Gene3D" id="2.40.70.10">
    <property type="entry name" value="Acid Proteases"/>
    <property type="match status" value="2"/>
</dbReference>
<dbReference type="InterPro" id="IPR033121">
    <property type="entry name" value="PEPTIDASE_A1"/>
</dbReference>
<protein>
    <submittedName>
        <fullName evidence="6">Aspartic peptidase domain-containing protein</fullName>
    </submittedName>
</protein>
<dbReference type="GO" id="GO:0004190">
    <property type="term" value="F:aspartic-type endopeptidase activity"/>
    <property type="evidence" value="ECO:0007669"/>
    <property type="project" value="InterPro"/>
</dbReference>
<sequence length="448" mass="47701">MGLSQLFLLSLVASSQALVPARSLPVVDDNVEIMGALPVAKAKRSLPVVDDNVEMMGSLPAIAKSKRTLPIVDDNIEWMGSLPVANKRKLPESGPSGLLSLPVIHVERPIMDRRSLPELDKRVVELQLENRSDVAYYAPLNIGTPAQEVYVQIDTGSYELWVNPDCSVLTRESDIIFCGGVGRYNPASSSTANETGDSSSLRYGIGSANFDYYTDSISISGGDGTVQGVKFGVASSSTDQAAGILGLGFGERNVGYNTLIDELADQEVIATKAFSVGLGSKAEGGGVIVFGGVDTAKFEGGLARLPIIPADQSPDNQARYWVQLESIALNQVSGRNVDIPGSRIPVFLDTGATLSLLPPPIADSIAAGFGANGLDSSGFYTVDCRHIDQDGTVDFEFDGMTVRVSSRDFIRQISVRPPRCYLGVVPRTDFTLLGASFLRSAYGMSHSP</sequence>
<comment type="caution">
    <text evidence="6">The sequence shown here is derived from an EMBL/GenBank/DDBJ whole genome shotgun (WGS) entry which is preliminary data.</text>
</comment>
<accession>A0A8K0WLY5</accession>
<feature type="signal peptide" evidence="4">
    <location>
        <begin position="1"/>
        <end position="17"/>
    </location>
</feature>
<feature type="active site" evidence="2">
    <location>
        <position position="349"/>
    </location>
</feature>
<feature type="chain" id="PRO_5035450867" evidence="4">
    <location>
        <begin position="18"/>
        <end position="448"/>
    </location>
</feature>
<dbReference type="Proteomes" id="UP000813444">
    <property type="component" value="Unassembled WGS sequence"/>
</dbReference>
<comment type="similarity">
    <text evidence="1">Belongs to the peptidase A1 family.</text>
</comment>
<dbReference type="AlphaFoldDB" id="A0A8K0WLY5"/>
<feature type="disulfide bond" evidence="3">
    <location>
        <begin position="384"/>
        <end position="420"/>
    </location>
</feature>
<dbReference type="SUPFAM" id="SSF50630">
    <property type="entry name" value="Acid proteases"/>
    <property type="match status" value="1"/>
</dbReference>
<evidence type="ECO:0000256" key="4">
    <source>
        <dbReference type="SAM" id="SignalP"/>
    </source>
</evidence>
<dbReference type="Pfam" id="PF00026">
    <property type="entry name" value="Asp"/>
    <property type="match status" value="1"/>
</dbReference>
<evidence type="ECO:0000259" key="5">
    <source>
        <dbReference type="PROSITE" id="PS51767"/>
    </source>
</evidence>
<dbReference type="PRINTS" id="PR00792">
    <property type="entry name" value="PEPSIN"/>
</dbReference>
<feature type="domain" description="Peptidase A1" evidence="5">
    <location>
        <begin position="136"/>
        <end position="448"/>
    </location>
</feature>
<keyword evidence="7" id="KW-1185">Reference proteome</keyword>